<proteinExistence type="inferred from homology"/>
<dbReference type="CDD" id="cd05356">
    <property type="entry name" value="17beta-HSD1_like_SDR_c"/>
    <property type="match status" value="1"/>
</dbReference>
<sequence length="321" mass="36000">MEKLENKKEAILLLLAVSGFISVTKCILKFITWTWKMFIRPPKNLLQYGSWAVITGPTDGIGKALAFELASKGLNLVLIGRNTSKLDATEHEIRNLHHHKVEIKKVVFDFAKCCYGIGENQVDDEIEDAIRGLDVGILINNAGLAYPYARYFHEVDVELMESIIKVNIEGVIRVTKAVIPIMLKKKKGSIVNIGSASSGVVPSYPLYSIYAATKAYVAMFSRSMSLEYKRDGIDIQCQIPGLVATKMARIKKPSLFVPSAENYSKASTRWIGYEQICVPYWTHHLQKFVVSILPEALVDCCLLKYFQGMRLRGFKRDSTAA</sequence>
<dbReference type="PANTHER" id="PTHR43899:SF25">
    <property type="entry name" value="ENOYL-(ACYL CARRIER) REDUCTASE"/>
    <property type="match status" value="1"/>
</dbReference>
<keyword evidence="3" id="KW-0560">Oxidoreductase</keyword>
<dbReference type="Proteomes" id="UP001161247">
    <property type="component" value="Chromosome 1"/>
</dbReference>
<evidence type="ECO:0000256" key="4">
    <source>
        <dbReference type="RuleBase" id="RU000363"/>
    </source>
</evidence>
<dbReference type="PROSITE" id="PS00061">
    <property type="entry name" value="ADH_SHORT"/>
    <property type="match status" value="1"/>
</dbReference>
<dbReference type="GO" id="GO:0005783">
    <property type="term" value="C:endoplasmic reticulum"/>
    <property type="evidence" value="ECO:0007669"/>
    <property type="project" value="UniProtKB-SubCell"/>
</dbReference>
<dbReference type="InterPro" id="IPR051019">
    <property type="entry name" value="VLCFA-Steroid_DH"/>
</dbReference>
<evidence type="ECO:0000256" key="2">
    <source>
        <dbReference type="ARBA" id="ARBA00022857"/>
    </source>
</evidence>
<dbReference type="GO" id="GO:0045703">
    <property type="term" value="F:ketoreductase activity"/>
    <property type="evidence" value="ECO:0007669"/>
    <property type="project" value="TreeGrafter"/>
</dbReference>
<dbReference type="PIRSF" id="PIRSF000126">
    <property type="entry name" value="11-beta-HSD1"/>
    <property type="match status" value="1"/>
</dbReference>
<dbReference type="SUPFAM" id="SSF51735">
    <property type="entry name" value="NAD(P)-binding Rossmann-fold domains"/>
    <property type="match status" value="1"/>
</dbReference>
<dbReference type="AlphaFoldDB" id="A0AAV1C1H8"/>
<organism evidence="5 6">
    <name type="scientific">Oldenlandia corymbosa var. corymbosa</name>
    <dbReference type="NCBI Taxonomy" id="529605"/>
    <lineage>
        <taxon>Eukaryota</taxon>
        <taxon>Viridiplantae</taxon>
        <taxon>Streptophyta</taxon>
        <taxon>Embryophyta</taxon>
        <taxon>Tracheophyta</taxon>
        <taxon>Spermatophyta</taxon>
        <taxon>Magnoliopsida</taxon>
        <taxon>eudicotyledons</taxon>
        <taxon>Gunneridae</taxon>
        <taxon>Pentapetalae</taxon>
        <taxon>asterids</taxon>
        <taxon>lamiids</taxon>
        <taxon>Gentianales</taxon>
        <taxon>Rubiaceae</taxon>
        <taxon>Rubioideae</taxon>
        <taxon>Spermacoceae</taxon>
        <taxon>Hedyotis-Oldenlandia complex</taxon>
        <taxon>Oldenlandia</taxon>
    </lineage>
</organism>
<dbReference type="EMBL" id="OX459118">
    <property type="protein sequence ID" value="CAI9089242.1"/>
    <property type="molecule type" value="Genomic_DNA"/>
</dbReference>
<gene>
    <name evidence="5" type="ORF">OLC1_LOCUS1623</name>
</gene>
<dbReference type="InterPro" id="IPR002347">
    <property type="entry name" value="SDR_fam"/>
</dbReference>
<evidence type="ECO:0000313" key="6">
    <source>
        <dbReference type="Proteomes" id="UP001161247"/>
    </source>
</evidence>
<comment type="similarity">
    <text evidence="4">Belongs to the short-chain dehydrogenases/reductases (SDR) family.</text>
</comment>
<dbReference type="InterPro" id="IPR020904">
    <property type="entry name" value="Sc_DH/Rdtase_CS"/>
</dbReference>
<keyword evidence="6" id="KW-1185">Reference proteome</keyword>
<evidence type="ECO:0000313" key="5">
    <source>
        <dbReference type="EMBL" id="CAI9089242.1"/>
    </source>
</evidence>
<name>A0AAV1C1H8_OLDCO</name>
<dbReference type="InterPro" id="IPR036291">
    <property type="entry name" value="NAD(P)-bd_dom_sf"/>
</dbReference>
<evidence type="ECO:0000256" key="3">
    <source>
        <dbReference type="ARBA" id="ARBA00023002"/>
    </source>
</evidence>
<dbReference type="PRINTS" id="PR00081">
    <property type="entry name" value="GDHRDH"/>
</dbReference>
<dbReference type="Pfam" id="PF00106">
    <property type="entry name" value="adh_short"/>
    <property type="match status" value="1"/>
</dbReference>
<accession>A0AAV1C1H8</accession>
<evidence type="ECO:0000256" key="1">
    <source>
        <dbReference type="ARBA" id="ARBA00004240"/>
    </source>
</evidence>
<dbReference type="PRINTS" id="PR00080">
    <property type="entry name" value="SDRFAMILY"/>
</dbReference>
<dbReference type="FunFam" id="3.40.50.720:FF:000137">
    <property type="entry name" value="Hydroxysteroid (17-beta) dehydrogenase 3"/>
    <property type="match status" value="1"/>
</dbReference>
<comment type="subcellular location">
    <subcellularLocation>
        <location evidence="1">Endoplasmic reticulum</location>
    </subcellularLocation>
</comment>
<reference evidence="5" key="1">
    <citation type="submission" date="2023-03" db="EMBL/GenBank/DDBJ databases">
        <authorList>
            <person name="Julca I."/>
        </authorList>
    </citation>
    <scope>NUCLEOTIDE SEQUENCE</scope>
</reference>
<dbReference type="PANTHER" id="PTHR43899">
    <property type="entry name" value="RH59310P"/>
    <property type="match status" value="1"/>
</dbReference>
<keyword evidence="2" id="KW-0521">NADP</keyword>
<protein>
    <submittedName>
        <fullName evidence="5">OLC1v1023781C2</fullName>
    </submittedName>
</protein>
<dbReference type="Gene3D" id="3.40.50.720">
    <property type="entry name" value="NAD(P)-binding Rossmann-like Domain"/>
    <property type="match status" value="1"/>
</dbReference>